<dbReference type="EMBL" id="UFQT01001201">
    <property type="protein sequence ID" value="SSX29469.1"/>
    <property type="molecule type" value="Genomic_DNA"/>
</dbReference>
<evidence type="ECO:0000256" key="9">
    <source>
        <dbReference type="SAM" id="MobiDB-lite"/>
    </source>
</evidence>
<dbReference type="GO" id="GO:0005506">
    <property type="term" value="F:iron ion binding"/>
    <property type="evidence" value="ECO:0007669"/>
    <property type="project" value="InterPro"/>
</dbReference>
<evidence type="ECO:0000256" key="4">
    <source>
        <dbReference type="ARBA" id="ARBA00022723"/>
    </source>
</evidence>
<keyword evidence="5" id="KW-0560">Oxidoreductase</keyword>
<protein>
    <submittedName>
        <fullName evidence="10">CSON001386 protein</fullName>
    </submittedName>
</protein>
<sequence>MLISCQSVLNFSKKSNLAPLMFYSSKFTDTIKNNQLKPFNEIPGPKRYGFLGPLNDALTTGDPKNLHKMIHKMHELYGPIFKIKLGKIDSIFTSSCENMRAIFLYEGKHPKHPVPPAWAYFNKKYNCKRGLFFMDDNEWLHYRKMLNPLLLQDFNQYKAPIEMACDKFINGIMIKSDAAAKREDKNLRDTEFIELIDLEARLYRWSIDVVLSVMLGTSSDKIIPNTLIEEFSKVVHKIFEFSSHLQSIPPQIADFFQLNAWKNFVRVVNESLKLGNEITENAIGNCPRNSSGLLNQLKDKQFNDDEIKRLFIDLIIAAGDTTSFATQWMLYLVAKNEDVQRRIRKNLVNDLEMETDLIKGAVREALRLYPPATFIGRFMQEDGNLNDFRIPKGTLALLSLYTAGRDPNHFSSPNDFIPERWLRKDNSSQNEIFKPQASMPYAIGVRSCIGRKIANYQMHTLLTKLLLKYEMKLLNCNEIDSTMKMVITPAESIRIGLKVDNRDFLYKIIAEKKKLIVNNSFFMNEKNNGHRQRDKFESKQNKNPRST</sequence>
<dbReference type="OMA" id="VLPERWC"/>
<evidence type="ECO:0000313" key="11">
    <source>
        <dbReference type="EMBL" id="SSX29469.1"/>
    </source>
</evidence>
<dbReference type="InterPro" id="IPR036396">
    <property type="entry name" value="Cyt_P450_sf"/>
</dbReference>
<reference evidence="10" key="1">
    <citation type="submission" date="2018-04" db="EMBL/GenBank/DDBJ databases">
        <authorList>
            <person name="Go L.Y."/>
            <person name="Mitchell J.A."/>
        </authorList>
    </citation>
    <scope>NUCLEOTIDE SEQUENCE</scope>
    <source>
        <tissue evidence="10">Whole organism</tissue>
    </source>
</reference>
<evidence type="ECO:0000313" key="10">
    <source>
        <dbReference type="EMBL" id="SSX09694.1"/>
    </source>
</evidence>
<keyword evidence="6 8" id="KW-0408">Iron</keyword>
<dbReference type="GO" id="GO:0016705">
    <property type="term" value="F:oxidoreductase activity, acting on paired donors, with incorporation or reduction of molecular oxygen"/>
    <property type="evidence" value="ECO:0007669"/>
    <property type="project" value="InterPro"/>
</dbReference>
<dbReference type="PRINTS" id="PR00385">
    <property type="entry name" value="P450"/>
</dbReference>
<dbReference type="InterPro" id="IPR001128">
    <property type="entry name" value="Cyt_P450"/>
</dbReference>
<dbReference type="VEuPathDB" id="VectorBase:CSON001386"/>
<feature type="region of interest" description="Disordered" evidence="9">
    <location>
        <begin position="526"/>
        <end position="547"/>
    </location>
</feature>
<comment type="cofactor">
    <cofactor evidence="1 8">
        <name>heme</name>
        <dbReference type="ChEBI" id="CHEBI:30413"/>
    </cofactor>
</comment>
<dbReference type="Pfam" id="PF00067">
    <property type="entry name" value="p450"/>
    <property type="match status" value="1"/>
</dbReference>
<dbReference type="SUPFAM" id="SSF48264">
    <property type="entry name" value="Cytochrome P450"/>
    <property type="match status" value="1"/>
</dbReference>
<reference evidence="11" key="2">
    <citation type="submission" date="2018-07" db="EMBL/GenBank/DDBJ databases">
        <authorList>
            <person name="Quirk P.G."/>
            <person name="Krulwich T.A."/>
        </authorList>
    </citation>
    <scope>NUCLEOTIDE SEQUENCE</scope>
</reference>
<name>A0A336L7A7_CULSO</name>
<proteinExistence type="inferred from homology"/>
<dbReference type="PANTHER" id="PTHR24279">
    <property type="entry name" value="CYTOCHROME P450"/>
    <property type="match status" value="1"/>
</dbReference>
<gene>
    <name evidence="10" type="primary">CSON001386</name>
</gene>
<evidence type="ECO:0000256" key="7">
    <source>
        <dbReference type="ARBA" id="ARBA00023033"/>
    </source>
</evidence>
<accession>A0A336L7A7</accession>
<dbReference type="AlphaFoldDB" id="A0A336L7A7"/>
<feature type="binding site" description="axial binding residue" evidence="8">
    <location>
        <position position="448"/>
    </location>
    <ligand>
        <name>heme</name>
        <dbReference type="ChEBI" id="CHEBI:30413"/>
    </ligand>
    <ligandPart>
        <name>Fe</name>
        <dbReference type="ChEBI" id="CHEBI:18248"/>
    </ligandPart>
</feature>
<dbReference type="InterPro" id="IPR002401">
    <property type="entry name" value="Cyt_P450_E_grp-I"/>
</dbReference>
<comment type="similarity">
    <text evidence="2">Belongs to the cytochrome P450 family.</text>
</comment>
<dbReference type="PRINTS" id="PR00463">
    <property type="entry name" value="EP450I"/>
</dbReference>
<dbReference type="EMBL" id="UFQS01001201">
    <property type="protein sequence ID" value="SSX09694.1"/>
    <property type="molecule type" value="Genomic_DNA"/>
</dbReference>
<keyword evidence="4 8" id="KW-0479">Metal-binding</keyword>
<keyword evidence="3 8" id="KW-0349">Heme</keyword>
<evidence type="ECO:0000256" key="6">
    <source>
        <dbReference type="ARBA" id="ARBA00023004"/>
    </source>
</evidence>
<dbReference type="PANTHER" id="PTHR24279:SF120">
    <property type="entry name" value="CYTOCHROME P450"/>
    <property type="match status" value="1"/>
</dbReference>
<evidence type="ECO:0000256" key="1">
    <source>
        <dbReference type="ARBA" id="ARBA00001971"/>
    </source>
</evidence>
<evidence type="ECO:0000256" key="5">
    <source>
        <dbReference type="ARBA" id="ARBA00023002"/>
    </source>
</evidence>
<dbReference type="Gene3D" id="1.10.630.10">
    <property type="entry name" value="Cytochrome P450"/>
    <property type="match status" value="1"/>
</dbReference>
<dbReference type="InterPro" id="IPR050479">
    <property type="entry name" value="CYP11_CYP27_families"/>
</dbReference>
<evidence type="ECO:0000256" key="3">
    <source>
        <dbReference type="ARBA" id="ARBA00022617"/>
    </source>
</evidence>
<dbReference type="GO" id="GO:0020037">
    <property type="term" value="F:heme binding"/>
    <property type="evidence" value="ECO:0007669"/>
    <property type="project" value="InterPro"/>
</dbReference>
<evidence type="ECO:0000256" key="8">
    <source>
        <dbReference type="PIRSR" id="PIRSR602401-1"/>
    </source>
</evidence>
<keyword evidence="7" id="KW-0503">Monooxygenase</keyword>
<organism evidence="10">
    <name type="scientific">Culicoides sonorensis</name>
    <name type="common">Biting midge</name>
    <dbReference type="NCBI Taxonomy" id="179676"/>
    <lineage>
        <taxon>Eukaryota</taxon>
        <taxon>Metazoa</taxon>
        <taxon>Ecdysozoa</taxon>
        <taxon>Arthropoda</taxon>
        <taxon>Hexapoda</taxon>
        <taxon>Insecta</taxon>
        <taxon>Pterygota</taxon>
        <taxon>Neoptera</taxon>
        <taxon>Endopterygota</taxon>
        <taxon>Diptera</taxon>
        <taxon>Nematocera</taxon>
        <taxon>Chironomoidea</taxon>
        <taxon>Ceratopogonidae</taxon>
        <taxon>Ceratopogoninae</taxon>
        <taxon>Culicoides</taxon>
        <taxon>Monoculicoides</taxon>
    </lineage>
</organism>
<evidence type="ECO:0000256" key="2">
    <source>
        <dbReference type="ARBA" id="ARBA00010617"/>
    </source>
</evidence>
<dbReference type="GO" id="GO:0004497">
    <property type="term" value="F:monooxygenase activity"/>
    <property type="evidence" value="ECO:0007669"/>
    <property type="project" value="UniProtKB-KW"/>
</dbReference>